<evidence type="ECO:0000313" key="4">
    <source>
        <dbReference type="EMBL" id="EPS62680.1"/>
    </source>
</evidence>
<evidence type="ECO:0000256" key="3">
    <source>
        <dbReference type="SAM" id="Phobius"/>
    </source>
</evidence>
<dbReference type="EMBL" id="AUSU01005979">
    <property type="protein sequence ID" value="EPS62680.1"/>
    <property type="molecule type" value="Genomic_DNA"/>
</dbReference>
<comment type="caution">
    <text evidence="4">The sequence shown here is derived from an EMBL/GenBank/DDBJ whole genome shotgun (WGS) entry which is preliminary data.</text>
</comment>
<dbReference type="GO" id="GO:0005886">
    <property type="term" value="C:plasma membrane"/>
    <property type="evidence" value="ECO:0007669"/>
    <property type="project" value="TreeGrafter"/>
</dbReference>
<accession>S8C7B8</accession>
<keyword evidence="5" id="KW-1185">Reference proteome</keyword>
<gene>
    <name evidence="4" type="ORF">M569_12109</name>
</gene>
<reference evidence="4 5" key="1">
    <citation type="journal article" date="2013" name="BMC Genomics">
        <title>The miniature genome of a carnivorous plant Genlisea aurea contains a low number of genes and short non-coding sequences.</title>
        <authorList>
            <person name="Leushkin E.V."/>
            <person name="Sutormin R.A."/>
            <person name="Nabieva E.R."/>
            <person name="Penin A.A."/>
            <person name="Kondrashov A.S."/>
            <person name="Logacheva M.D."/>
        </authorList>
    </citation>
    <scope>NUCLEOTIDE SEQUENCE [LARGE SCALE GENOMIC DNA]</scope>
</reference>
<feature type="non-terminal residue" evidence="4">
    <location>
        <position position="1"/>
    </location>
</feature>
<name>S8C7B8_9LAMI</name>
<proteinExistence type="predicted"/>
<comment type="subcellular location">
    <subcellularLocation>
        <location evidence="1">Membrane</location>
    </subcellularLocation>
</comment>
<keyword evidence="3" id="KW-1133">Transmembrane helix</keyword>
<evidence type="ECO:0000313" key="5">
    <source>
        <dbReference type="Proteomes" id="UP000015453"/>
    </source>
</evidence>
<evidence type="ECO:0000256" key="1">
    <source>
        <dbReference type="ARBA" id="ARBA00004370"/>
    </source>
</evidence>
<keyword evidence="3" id="KW-0812">Transmembrane</keyword>
<organism evidence="4 5">
    <name type="scientific">Genlisea aurea</name>
    <dbReference type="NCBI Taxonomy" id="192259"/>
    <lineage>
        <taxon>Eukaryota</taxon>
        <taxon>Viridiplantae</taxon>
        <taxon>Streptophyta</taxon>
        <taxon>Embryophyta</taxon>
        <taxon>Tracheophyta</taxon>
        <taxon>Spermatophyta</taxon>
        <taxon>Magnoliopsida</taxon>
        <taxon>eudicotyledons</taxon>
        <taxon>Gunneridae</taxon>
        <taxon>Pentapetalae</taxon>
        <taxon>asterids</taxon>
        <taxon>lamiids</taxon>
        <taxon>Lamiales</taxon>
        <taxon>Lentibulariaceae</taxon>
        <taxon>Genlisea</taxon>
    </lineage>
</organism>
<dbReference type="GO" id="GO:0098542">
    <property type="term" value="P:defense response to other organism"/>
    <property type="evidence" value="ECO:0007669"/>
    <property type="project" value="InterPro"/>
</dbReference>
<evidence type="ECO:0000256" key="2">
    <source>
        <dbReference type="ARBA" id="ARBA00023136"/>
    </source>
</evidence>
<protein>
    <recommendedName>
        <fullName evidence="6">Late embryogenesis abundant protein LEA-2 subgroup domain-containing protein</fullName>
    </recommendedName>
</protein>
<dbReference type="PANTHER" id="PTHR31234:SF66">
    <property type="entry name" value="LATE EMBRYOGENESIS ABUNDANT PROTEIN"/>
    <property type="match status" value="1"/>
</dbReference>
<dbReference type="Proteomes" id="UP000015453">
    <property type="component" value="Unassembled WGS sequence"/>
</dbReference>
<dbReference type="InterPro" id="IPR044839">
    <property type="entry name" value="NDR1-like"/>
</dbReference>
<feature type="transmembrane region" description="Helical" evidence="3">
    <location>
        <begin position="12"/>
        <end position="39"/>
    </location>
</feature>
<keyword evidence="2 3" id="KW-0472">Membrane</keyword>
<dbReference type="PANTHER" id="PTHR31234">
    <property type="entry name" value="LATE EMBRYOGENESIS ABUNDANT (LEA) HYDROXYPROLINE-RICH GLYCOPROTEIN FAMILY"/>
    <property type="match status" value="1"/>
</dbReference>
<feature type="non-terminal residue" evidence="4">
    <location>
        <position position="193"/>
    </location>
</feature>
<sequence length="193" mass="20848">PVLVRRRRTSRLIWCLAIICAVLTVAVIVAGIVACVGYVTIRPKVPRLSLASAQANAVYFDEAGSVTVQVTVVVRAENDNAKASATFYGTNFELSFYGRTVAHLVADQFGVRPNASVELPYVVQSSPVPLSPQEAEAVSSGLSRGSVVFEMVGSARTRWSVGVVGSVRFWLNFRCVLRLPVNGTVVYPRCSSR</sequence>
<dbReference type="AlphaFoldDB" id="S8C7B8"/>
<evidence type="ECO:0008006" key="6">
    <source>
        <dbReference type="Google" id="ProtNLM"/>
    </source>
</evidence>
<dbReference type="OrthoDB" id="1875580at2759"/>